<feature type="transmembrane region" description="Helical" evidence="2">
    <location>
        <begin position="234"/>
        <end position="261"/>
    </location>
</feature>
<gene>
    <name evidence="3" type="ORF">M406DRAFT_72282</name>
</gene>
<dbReference type="EMBL" id="MU032350">
    <property type="protein sequence ID" value="KAF3762265.1"/>
    <property type="molecule type" value="Genomic_DNA"/>
</dbReference>
<feature type="region of interest" description="Disordered" evidence="1">
    <location>
        <begin position="199"/>
        <end position="228"/>
    </location>
</feature>
<feature type="region of interest" description="Disordered" evidence="1">
    <location>
        <begin position="277"/>
        <end position="347"/>
    </location>
</feature>
<feature type="compositionally biased region" description="Pro residues" evidence="1">
    <location>
        <begin position="159"/>
        <end position="171"/>
    </location>
</feature>
<feature type="compositionally biased region" description="Low complexity" evidence="1">
    <location>
        <begin position="199"/>
        <end position="213"/>
    </location>
</feature>
<keyword evidence="4" id="KW-1185">Reference proteome</keyword>
<evidence type="ECO:0000313" key="4">
    <source>
        <dbReference type="Proteomes" id="UP000803844"/>
    </source>
</evidence>
<keyword evidence="2" id="KW-1133">Transmembrane helix</keyword>
<dbReference type="RefSeq" id="XP_040773244.1">
    <property type="nucleotide sequence ID" value="XM_040925535.1"/>
</dbReference>
<reference evidence="3" key="1">
    <citation type="journal article" date="2020" name="Phytopathology">
        <title>Genome sequence of the chestnut blight fungus Cryphonectria parasitica EP155: A fundamental resource for an archetypical invasive plant pathogen.</title>
        <authorList>
            <person name="Crouch J.A."/>
            <person name="Dawe A."/>
            <person name="Aerts A."/>
            <person name="Barry K."/>
            <person name="Churchill A.C.L."/>
            <person name="Grimwood J."/>
            <person name="Hillman B."/>
            <person name="Milgroom M.G."/>
            <person name="Pangilinan J."/>
            <person name="Smith M."/>
            <person name="Salamov A."/>
            <person name="Schmutz J."/>
            <person name="Yadav J."/>
            <person name="Grigoriev I.V."/>
            <person name="Nuss D."/>
        </authorList>
    </citation>
    <scope>NUCLEOTIDE SEQUENCE</scope>
    <source>
        <strain evidence="3">EP155</strain>
    </source>
</reference>
<keyword evidence="2" id="KW-0472">Membrane</keyword>
<dbReference type="Proteomes" id="UP000803844">
    <property type="component" value="Unassembled WGS sequence"/>
</dbReference>
<feature type="compositionally biased region" description="Low complexity" evidence="1">
    <location>
        <begin position="316"/>
        <end position="337"/>
    </location>
</feature>
<evidence type="ECO:0000313" key="3">
    <source>
        <dbReference type="EMBL" id="KAF3762265.1"/>
    </source>
</evidence>
<organism evidence="3 4">
    <name type="scientific">Cryphonectria parasitica (strain ATCC 38755 / EP155)</name>
    <dbReference type="NCBI Taxonomy" id="660469"/>
    <lineage>
        <taxon>Eukaryota</taxon>
        <taxon>Fungi</taxon>
        <taxon>Dikarya</taxon>
        <taxon>Ascomycota</taxon>
        <taxon>Pezizomycotina</taxon>
        <taxon>Sordariomycetes</taxon>
        <taxon>Sordariomycetidae</taxon>
        <taxon>Diaporthales</taxon>
        <taxon>Cryphonectriaceae</taxon>
        <taxon>Cryphonectria-Endothia species complex</taxon>
        <taxon>Cryphonectria</taxon>
    </lineage>
</organism>
<feature type="region of interest" description="Disordered" evidence="1">
    <location>
        <begin position="155"/>
        <end position="179"/>
    </location>
</feature>
<dbReference type="AlphaFoldDB" id="A0A9P4XWX3"/>
<evidence type="ECO:0000256" key="1">
    <source>
        <dbReference type="SAM" id="MobiDB-lite"/>
    </source>
</evidence>
<dbReference type="GeneID" id="63842664"/>
<comment type="caution">
    <text evidence="3">The sequence shown here is derived from an EMBL/GenBank/DDBJ whole genome shotgun (WGS) entry which is preliminary data.</text>
</comment>
<sequence>MTSIITGTGTSNSSAATKSQTCVSWGTIIPDPSNFTSARLITITARADVNCSNPKNAEYQFAILLCESNVPGSTMADPGNHSSFDFGTVTMNLTTPGKVELTENLSLPPANSQLLNLSYTYQVLFTDPAAHTNTSSSSSSSSSSTLLAESPAFFLTQQQPPPPPPPLPPTPSNSTWTTVTVSSTHWTTATSLKSTLNLTITPIPTKPPSSSLPQTTASSQQDQHQHPPALSTGAIAGITVGSLTLLTLLLLLLLVSCLWCLRRRHYLTSRRAARGKRLEEQQQQQQQQHNHGDETGCTSTDEDAESGFELQDLGRAAGAPGGEVAVGPVSGPEVPAPQSRTVKTDPS</sequence>
<name>A0A9P4XWX3_CRYP1</name>
<evidence type="ECO:0000256" key="2">
    <source>
        <dbReference type="SAM" id="Phobius"/>
    </source>
</evidence>
<protein>
    <submittedName>
        <fullName evidence="3">Uncharacterized protein</fullName>
    </submittedName>
</protein>
<proteinExistence type="predicted"/>
<accession>A0A9P4XWX3</accession>
<keyword evidence="2" id="KW-0812">Transmembrane</keyword>